<protein>
    <submittedName>
        <fullName evidence="1">Uncharacterized protein</fullName>
    </submittedName>
</protein>
<evidence type="ECO:0000313" key="1">
    <source>
        <dbReference type="EMBL" id="GMR62789.1"/>
    </source>
</evidence>
<organism evidence="1 2">
    <name type="scientific">Pristionchus mayeri</name>
    <dbReference type="NCBI Taxonomy" id="1317129"/>
    <lineage>
        <taxon>Eukaryota</taxon>
        <taxon>Metazoa</taxon>
        <taxon>Ecdysozoa</taxon>
        <taxon>Nematoda</taxon>
        <taxon>Chromadorea</taxon>
        <taxon>Rhabditida</taxon>
        <taxon>Rhabditina</taxon>
        <taxon>Diplogasteromorpha</taxon>
        <taxon>Diplogasteroidea</taxon>
        <taxon>Neodiplogasteridae</taxon>
        <taxon>Pristionchus</taxon>
    </lineage>
</organism>
<accession>A0AAN5IFD9</accession>
<dbReference type="Proteomes" id="UP001328107">
    <property type="component" value="Unassembled WGS sequence"/>
</dbReference>
<sequence length="131" mass="14807">ADSPEVVDAIKWNYGQAHILYYNQRPFEECKDDPDGRAMRDGYSTQSVYECIWTTNSTSGGVSILVVGNSISHRAMKVLHKILQGNDGVKEMRLFAHSACRPTENCPLFHSAMLKLVKRMKPDITFLITDE</sequence>
<dbReference type="EMBL" id="BTRK01000006">
    <property type="protein sequence ID" value="GMR62789.1"/>
    <property type="molecule type" value="Genomic_DNA"/>
</dbReference>
<reference evidence="2" key="1">
    <citation type="submission" date="2022-10" db="EMBL/GenBank/DDBJ databases">
        <title>Genome assembly of Pristionchus species.</title>
        <authorList>
            <person name="Yoshida K."/>
            <person name="Sommer R.J."/>
        </authorList>
    </citation>
    <scope>NUCLEOTIDE SEQUENCE [LARGE SCALE GENOMIC DNA]</scope>
    <source>
        <strain evidence="2">RS5460</strain>
    </source>
</reference>
<name>A0AAN5IFD9_9BILA</name>
<feature type="non-terminal residue" evidence="1">
    <location>
        <position position="1"/>
    </location>
</feature>
<gene>
    <name evidence="1" type="ORF">PMAYCL1PPCAC_32984</name>
</gene>
<dbReference type="AlphaFoldDB" id="A0AAN5IFD9"/>
<dbReference type="GO" id="GO:0016020">
    <property type="term" value="C:membrane"/>
    <property type="evidence" value="ECO:0007669"/>
    <property type="project" value="TreeGrafter"/>
</dbReference>
<evidence type="ECO:0000313" key="2">
    <source>
        <dbReference type="Proteomes" id="UP001328107"/>
    </source>
</evidence>
<proteinExistence type="predicted"/>
<dbReference type="PANTHER" id="PTHR23028:SF53">
    <property type="entry name" value="ACYL_TRANSF_3 DOMAIN-CONTAINING PROTEIN"/>
    <property type="match status" value="1"/>
</dbReference>
<comment type="caution">
    <text evidence="1">The sequence shown here is derived from an EMBL/GenBank/DDBJ whole genome shotgun (WGS) entry which is preliminary data.</text>
</comment>
<dbReference type="PANTHER" id="PTHR23028">
    <property type="entry name" value="ACETYLTRANSFERASE"/>
    <property type="match status" value="1"/>
</dbReference>
<keyword evidence="2" id="KW-1185">Reference proteome</keyword>
<dbReference type="GO" id="GO:0000271">
    <property type="term" value="P:polysaccharide biosynthetic process"/>
    <property type="evidence" value="ECO:0007669"/>
    <property type="project" value="TreeGrafter"/>
</dbReference>
<feature type="non-terminal residue" evidence="1">
    <location>
        <position position="131"/>
    </location>
</feature>
<dbReference type="InterPro" id="IPR050879">
    <property type="entry name" value="Acyltransferase_3"/>
</dbReference>